<evidence type="ECO:0008006" key="3">
    <source>
        <dbReference type="Google" id="ProtNLM"/>
    </source>
</evidence>
<organism evidence="1 2">
    <name type="scientific">Burkholderia diffusa</name>
    <dbReference type="NCBI Taxonomy" id="488732"/>
    <lineage>
        <taxon>Bacteria</taxon>
        <taxon>Pseudomonadati</taxon>
        <taxon>Pseudomonadota</taxon>
        <taxon>Betaproteobacteria</taxon>
        <taxon>Burkholderiales</taxon>
        <taxon>Burkholderiaceae</taxon>
        <taxon>Burkholderia</taxon>
        <taxon>Burkholderia cepacia complex</taxon>
    </lineage>
</organism>
<protein>
    <recommendedName>
        <fullName evidence="3">DUF2889 domain-containing protein</fullName>
    </recommendedName>
</protein>
<dbReference type="Proteomes" id="UP000063236">
    <property type="component" value="Unassembled WGS sequence"/>
</dbReference>
<dbReference type="Pfam" id="PF11136">
    <property type="entry name" value="DUF2889"/>
    <property type="match status" value="1"/>
</dbReference>
<evidence type="ECO:0000313" key="2">
    <source>
        <dbReference type="Proteomes" id="UP000063236"/>
    </source>
</evidence>
<dbReference type="InterPro" id="IPR021312">
    <property type="entry name" value="DUF2889"/>
</dbReference>
<evidence type="ECO:0000313" key="1">
    <source>
        <dbReference type="EMBL" id="KWF46818.1"/>
    </source>
</evidence>
<proteinExistence type="predicted"/>
<name>A0AAW3PBG9_9BURK</name>
<dbReference type="EMBL" id="LPJV01000059">
    <property type="protein sequence ID" value="KWF46818.1"/>
    <property type="molecule type" value="Genomic_DNA"/>
</dbReference>
<dbReference type="AlphaFoldDB" id="A0AAW3PBG9"/>
<sequence>MGLRFTLDDTLMILEVEAVMDAFPYADVCDSIASHYRQLIGLRIGKGFRRSMSERVGGVRGCSHMTELVGAMAAGAIQTLGPYLNKKNTERPLQLAGCHAWAYDSTLVKAHYPQWYVPQTRDEIKS</sequence>
<gene>
    <name evidence="1" type="ORF">WL88_26305</name>
</gene>
<reference evidence="1 2" key="1">
    <citation type="submission" date="2015-11" db="EMBL/GenBank/DDBJ databases">
        <title>Expanding the genomic diversity of Burkholderia species for the development of highly accurate diagnostics.</title>
        <authorList>
            <person name="Sahl J."/>
            <person name="Keim P."/>
            <person name="Wagner D."/>
        </authorList>
    </citation>
    <scope>NUCLEOTIDE SEQUENCE [LARGE SCALE GENOMIC DNA]</scope>
    <source>
        <strain evidence="1 2">MSMB378WGS</strain>
    </source>
</reference>
<accession>A0AAW3PBG9</accession>
<comment type="caution">
    <text evidence="1">The sequence shown here is derived from an EMBL/GenBank/DDBJ whole genome shotgun (WGS) entry which is preliminary data.</text>
</comment>